<feature type="compositionally biased region" description="Polar residues" evidence="10">
    <location>
        <begin position="405"/>
        <end position="423"/>
    </location>
</feature>
<evidence type="ECO:0000256" key="10">
    <source>
        <dbReference type="SAM" id="MobiDB-lite"/>
    </source>
</evidence>
<dbReference type="InterPro" id="IPR001499">
    <property type="entry name" value="GPCR_STE3"/>
</dbReference>
<evidence type="ECO:0000313" key="13">
    <source>
        <dbReference type="Proteomes" id="UP000016922"/>
    </source>
</evidence>
<evidence type="ECO:0000256" key="1">
    <source>
        <dbReference type="ARBA" id="ARBA00004141"/>
    </source>
</evidence>
<organism evidence="12 13">
    <name type="scientific">Glarea lozoyensis (strain ATCC 20868 / MF5171)</name>
    <dbReference type="NCBI Taxonomy" id="1116229"/>
    <lineage>
        <taxon>Eukaryota</taxon>
        <taxon>Fungi</taxon>
        <taxon>Dikarya</taxon>
        <taxon>Ascomycota</taxon>
        <taxon>Pezizomycotina</taxon>
        <taxon>Leotiomycetes</taxon>
        <taxon>Helotiales</taxon>
        <taxon>Helotiaceae</taxon>
        <taxon>Glarea</taxon>
    </lineage>
</organism>
<dbReference type="PANTHER" id="PTHR28097:SF1">
    <property type="entry name" value="PHEROMONE A FACTOR RECEPTOR"/>
    <property type="match status" value="1"/>
</dbReference>
<keyword evidence="13" id="KW-1185">Reference proteome</keyword>
<reference evidence="12 13" key="1">
    <citation type="journal article" date="2013" name="BMC Genomics">
        <title>Genomics-driven discovery of the pneumocandin biosynthetic gene cluster in the fungus Glarea lozoyensis.</title>
        <authorList>
            <person name="Chen L."/>
            <person name="Yue Q."/>
            <person name="Zhang X."/>
            <person name="Xiang M."/>
            <person name="Wang C."/>
            <person name="Li S."/>
            <person name="Che Y."/>
            <person name="Ortiz-Lopez F.J."/>
            <person name="Bills G.F."/>
            <person name="Liu X."/>
            <person name="An Z."/>
        </authorList>
    </citation>
    <scope>NUCLEOTIDE SEQUENCE [LARGE SCALE GENOMIC DNA]</scope>
    <source>
        <strain evidence="13">ATCC 20868 / MF5171</strain>
    </source>
</reference>
<keyword evidence="3" id="KW-0589">Pheromone response</keyword>
<dbReference type="eggNOG" id="ENOG502S44N">
    <property type="taxonomic scope" value="Eukaryota"/>
</dbReference>
<keyword evidence="9" id="KW-0807">Transducer</keyword>
<dbReference type="PANTHER" id="PTHR28097">
    <property type="entry name" value="PHEROMONE A FACTOR RECEPTOR"/>
    <property type="match status" value="1"/>
</dbReference>
<dbReference type="OrthoDB" id="2874149at2759"/>
<feature type="transmembrane region" description="Helical" evidence="11">
    <location>
        <begin position="300"/>
        <end position="318"/>
    </location>
</feature>
<dbReference type="RefSeq" id="XP_008082936.1">
    <property type="nucleotide sequence ID" value="XM_008084745.1"/>
</dbReference>
<sequence length="591" mass="66435">MNNSMAFDTPSGPGTFNGSSNKAAFAGADDQVDRVNAIFMPIFCAIAMIIIYLPARDFYAKRNFACCSMILSIQLLNLYQFLNAIIWNTEDTTNWFSGVGLCDIQVNSRYMLTTAYMTSLFCFVKNLGDVFYAEGVYLTKGMKRKRLITDILIVWLLPVLQVAYHYPVVVGRFSIFPVYGCLDEYDGSWPYIVGYVMWFPIFTFLILVYSIRLLMGLSKYRKTIGNTLSTSGSGMTSKYYVKLTIIALSIVIVWVPVQIFYTYLNIPREFHSYNYAEIHRPEDWNPIVYLPLSLDGQVQYNGWAAIAVAFLIFVYFGFNDEAVDTYRSWLVKLGMAKFWPSLKEPRLPQHSRRGSNSTGQSFTGRFDLVSKAMKYFDGGLKGSQDSTSNNGSAATRIAPKGSRGTMRTYSSGTMTDRTASTPSPQMLLVPQINSPHLYPTPGQFAPPAKRSFFSTFRTHVNIPIIHHKNQEASLRDDLKPCTRICKVCGRGCNFQDIEGQTQPWAPGSGCTGPNGVHALSTNIWSEANPNPKPPSIIDEKYEEDEVKMGTKAYRQRETAEYQEKQNVEMSGAVVVEKTMERTESNVRGGGV</sequence>
<keyword evidence="5 11" id="KW-1133">Transmembrane helix</keyword>
<evidence type="ECO:0000256" key="4">
    <source>
        <dbReference type="ARBA" id="ARBA00022692"/>
    </source>
</evidence>
<keyword evidence="8" id="KW-0675">Receptor</keyword>
<dbReference type="KEGG" id="glz:GLAREA_13088"/>
<keyword evidence="4 11" id="KW-0812">Transmembrane</keyword>
<dbReference type="GO" id="GO:0004932">
    <property type="term" value="F:mating-type factor pheromone receptor activity"/>
    <property type="evidence" value="ECO:0007669"/>
    <property type="project" value="InterPro"/>
</dbReference>
<accession>S3CWK6</accession>
<dbReference type="PRINTS" id="PR00899">
    <property type="entry name" value="GPCRSTE3"/>
</dbReference>
<dbReference type="Pfam" id="PF02076">
    <property type="entry name" value="STE3"/>
    <property type="match status" value="1"/>
</dbReference>
<feature type="transmembrane region" description="Helical" evidence="11">
    <location>
        <begin position="35"/>
        <end position="53"/>
    </location>
</feature>
<dbReference type="GO" id="GO:0000750">
    <property type="term" value="P:pheromone-dependent signal transduction involved in conjugation with cellular fusion"/>
    <property type="evidence" value="ECO:0007669"/>
    <property type="project" value="TreeGrafter"/>
</dbReference>
<dbReference type="GO" id="GO:0005886">
    <property type="term" value="C:plasma membrane"/>
    <property type="evidence" value="ECO:0007669"/>
    <property type="project" value="TreeGrafter"/>
</dbReference>
<evidence type="ECO:0008006" key="14">
    <source>
        <dbReference type="Google" id="ProtNLM"/>
    </source>
</evidence>
<evidence type="ECO:0000256" key="7">
    <source>
        <dbReference type="ARBA" id="ARBA00023136"/>
    </source>
</evidence>
<comment type="subcellular location">
    <subcellularLocation>
        <location evidence="1">Membrane</location>
        <topology evidence="1">Multi-pass membrane protein</topology>
    </subcellularLocation>
</comment>
<dbReference type="STRING" id="1116229.S3CWK6"/>
<evidence type="ECO:0000256" key="2">
    <source>
        <dbReference type="ARBA" id="ARBA00011085"/>
    </source>
</evidence>
<keyword evidence="7 11" id="KW-0472">Membrane</keyword>
<evidence type="ECO:0000313" key="12">
    <source>
        <dbReference type="EMBL" id="EPE30040.1"/>
    </source>
</evidence>
<evidence type="ECO:0000256" key="6">
    <source>
        <dbReference type="ARBA" id="ARBA00023040"/>
    </source>
</evidence>
<evidence type="ECO:0000256" key="5">
    <source>
        <dbReference type="ARBA" id="ARBA00022989"/>
    </source>
</evidence>
<dbReference type="GeneID" id="19472128"/>
<dbReference type="EMBL" id="KE145366">
    <property type="protein sequence ID" value="EPE30040.1"/>
    <property type="molecule type" value="Genomic_DNA"/>
</dbReference>
<name>S3CWK6_GLAL2</name>
<proteinExistence type="inferred from homology"/>
<protein>
    <recommendedName>
        <fullName evidence="14">Pheromone a factor receptor</fullName>
    </recommendedName>
</protein>
<evidence type="ECO:0000256" key="11">
    <source>
        <dbReference type="SAM" id="Phobius"/>
    </source>
</evidence>
<evidence type="ECO:0000256" key="8">
    <source>
        <dbReference type="ARBA" id="ARBA00023170"/>
    </source>
</evidence>
<keyword evidence="6" id="KW-0297">G-protein coupled receptor</keyword>
<evidence type="ECO:0000256" key="3">
    <source>
        <dbReference type="ARBA" id="ARBA00022507"/>
    </source>
</evidence>
<dbReference type="HOGENOM" id="CLU_027972_0_0_1"/>
<dbReference type="CDD" id="cd14966">
    <property type="entry name" value="7tmD_STE3"/>
    <property type="match status" value="1"/>
</dbReference>
<dbReference type="OMA" id="NACMHES"/>
<feature type="region of interest" description="Disordered" evidence="10">
    <location>
        <begin position="381"/>
        <end position="423"/>
    </location>
</feature>
<feature type="transmembrane region" description="Helical" evidence="11">
    <location>
        <begin position="239"/>
        <end position="264"/>
    </location>
</feature>
<feature type="transmembrane region" description="Helical" evidence="11">
    <location>
        <begin position="189"/>
        <end position="211"/>
    </location>
</feature>
<gene>
    <name evidence="12" type="ORF">GLAREA_13088</name>
</gene>
<dbReference type="AlphaFoldDB" id="S3CWK6"/>
<evidence type="ECO:0000256" key="9">
    <source>
        <dbReference type="ARBA" id="ARBA00023224"/>
    </source>
</evidence>
<feature type="transmembrane region" description="Helical" evidence="11">
    <location>
        <begin position="147"/>
        <end position="169"/>
    </location>
</feature>
<feature type="compositionally biased region" description="Polar residues" evidence="10">
    <location>
        <begin position="383"/>
        <end position="393"/>
    </location>
</feature>
<comment type="similarity">
    <text evidence="2">Belongs to the G-protein coupled receptor 4 family.</text>
</comment>
<dbReference type="Proteomes" id="UP000016922">
    <property type="component" value="Unassembled WGS sequence"/>
</dbReference>